<keyword evidence="6" id="KW-0143">Chaperone</keyword>
<dbReference type="Gene3D" id="3.10.50.40">
    <property type="match status" value="1"/>
</dbReference>
<evidence type="ECO:0000256" key="7">
    <source>
        <dbReference type="ARBA" id="ARBA00023235"/>
    </source>
</evidence>
<dbReference type="PANTHER" id="PTHR47861:SF3">
    <property type="entry name" value="FKBP-TYPE PEPTIDYL-PROLYL CIS-TRANS ISOMERASE SLYD"/>
    <property type="match status" value="1"/>
</dbReference>
<evidence type="ECO:0000256" key="6">
    <source>
        <dbReference type="ARBA" id="ARBA00023186"/>
    </source>
</evidence>
<comment type="catalytic activity">
    <reaction evidence="1 9 10">
        <text>[protein]-peptidylproline (omega=180) = [protein]-peptidylproline (omega=0)</text>
        <dbReference type="Rhea" id="RHEA:16237"/>
        <dbReference type="Rhea" id="RHEA-COMP:10747"/>
        <dbReference type="Rhea" id="RHEA-COMP:10748"/>
        <dbReference type="ChEBI" id="CHEBI:83833"/>
        <dbReference type="ChEBI" id="CHEBI:83834"/>
        <dbReference type="EC" id="5.2.1.8"/>
    </reaction>
</comment>
<evidence type="ECO:0000256" key="3">
    <source>
        <dbReference type="ARBA" id="ARBA00006577"/>
    </source>
</evidence>
<dbReference type="EMBL" id="JDSS02000021">
    <property type="protein sequence ID" value="KFB68190.1"/>
    <property type="molecule type" value="Genomic_DNA"/>
</dbReference>
<comment type="subcellular location">
    <subcellularLocation>
        <location evidence="2">Cytoplasm</location>
    </subcellularLocation>
</comment>
<reference evidence="12 13" key="1">
    <citation type="submission" date="2014-07" db="EMBL/GenBank/DDBJ databases">
        <title>Expanding our view of genomic diversity in Candidatus Accumulibacter clades.</title>
        <authorList>
            <person name="Skennerton C.T."/>
            <person name="Barr J.J."/>
            <person name="Slater F.R."/>
            <person name="Bond P.L."/>
            <person name="Tyson G.W."/>
        </authorList>
    </citation>
    <scope>NUCLEOTIDE SEQUENCE [LARGE SCALE GENOMIC DNA]</scope>
    <source>
        <strain evidence="13">SK-01</strain>
    </source>
</reference>
<organism evidence="12 13">
    <name type="scientific">Candidatus Accumulibacter vicinus</name>
    <dbReference type="NCBI Taxonomy" id="2954382"/>
    <lineage>
        <taxon>Bacteria</taxon>
        <taxon>Pseudomonadati</taxon>
        <taxon>Pseudomonadota</taxon>
        <taxon>Betaproteobacteria</taxon>
        <taxon>Candidatus Accumulibacter</taxon>
    </lineage>
</organism>
<dbReference type="GO" id="GO:0003755">
    <property type="term" value="F:peptidyl-prolyl cis-trans isomerase activity"/>
    <property type="evidence" value="ECO:0007669"/>
    <property type="project" value="UniProtKB-UniRule"/>
</dbReference>
<dbReference type="GO" id="GO:0005737">
    <property type="term" value="C:cytoplasm"/>
    <property type="evidence" value="ECO:0007669"/>
    <property type="project" value="UniProtKB-SubCell"/>
</dbReference>
<dbReference type="STRING" id="1457154.CAPSK01_002043"/>
<dbReference type="GO" id="GO:0042026">
    <property type="term" value="P:protein refolding"/>
    <property type="evidence" value="ECO:0007669"/>
    <property type="project" value="UniProtKB-ARBA"/>
</dbReference>
<protein>
    <recommendedName>
        <fullName evidence="10">Peptidyl-prolyl cis-trans isomerase</fullName>
        <ecNumber evidence="10">5.2.1.8</ecNumber>
    </recommendedName>
</protein>
<evidence type="ECO:0000256" key="5">
    <source>
        <dbReference type="ARBA" id="ARBA00023110"/>
    </source>
</evidence>
<evidence type="ECO:0000256" key="1">
    <source>
        <dbReference type="ARBA" id="ARBA00000971"/>
    </source>
</evidence>
<gene>
    <name evidence="12" type="primary">slyD</name>
    <name evidence="12" type="ORF">CAPSK01_002043</name>
</gene>
<dbReference type="AlphaFoldDB" id="A0A084Y0E6"/>
<comment type="similarity">
    <text evidence="3 10">Belongs to the FKBP-type PPIase family.</text>
</comment>
<evidence type="ECO:0000256" key="10">
    <source>
        <dbReference type="RuleBase" id="RU003915"/>
    </source>
</evidence>
<proteinExistence type="inferred from homology"/>
<dbReference type="Pfam" id="PF00254">
    <property type="entry name" value="FKBP_C"/>
    <property type="match status" value="1"/>
</dbReference>
<evidence type="ECO:0000313" key="12">
    <source>
        <dbReference type="EMBL" id="KFB68190.1"/>
    </source>
</evidence>
<dbReference type="SUPFAM" id="SSF54534">
    <property type="entry name" value="FKBP-like"/>
    <property type="match status" value="1"/>
</dbReference>
<dbReference type="PANTHER" id="PTHR47861">
    <property type="entry name" value="FKBP-TYPE PEPTIDYL-PROLYL CIS-TRANS ISOMERASE SLYD"/>
    <property type="match status" value="1"/>
</dbReference>
<accession>A0A084Y0E6</accession>
<evidence type="ECO:0000256" key="9">
    <source>
        <dbReference type="PROSITE-ProRule" id="PRU00277"/>
    </source>
</evidence>
<keyword evidence="5 9" id="KW-0697">Rotamase</keyword>
<dbReference type="PROSITE" id="PS50059">
    <property type="entry name" value="FKBP_PPIASE"/>
    <property type="match status" value="1"/>
</dbReference>
<dbReference type="EC" id="5.2.1.8" evidence="10"/>
<dbReference type="InterPro" id="IPR001179">
    <property type="entry name" value="PPIase_FKBP_dom"/>
</dbReference>
<dbReference type="RefSeq" id="WP_034925611.1">
    <property type="nucleotide sequence ID" value="NZ_JDSS02000021.1"/>
</dbReference>
<sequence>MNMQVAKNMVVTLDYNVTDVDGQLVDAGQEPLVYLHGGYDDIFPMIEEAMHGKRIGESVVVKMQPDDAFGEYDAELVQLESRSQFPQELQVGMQFEGVPEGVDDEDEDDEVLIYRVTEIADDKVVLDANHPLAGMALVFTCTVTAVRPATAEEISHGHTHDDSCEDEE</sequence>
<evidence type="ECO:0000256" key="2">
    <source>
        <dbReference type="ARBA" id="ARBA00004496"/>
    </source>
</evidence>
<keyword evidence="4" id="KW-0963">Cytoplasm</keyword>
<dbReference type="InterPro" id="IPR046357">
    <property type="entry name" value="PPIase_dom_sf"/>
</dbReference>
<evidence type="ECO:0000256" key="8">
    <source>
        <dbReference type="ARBA" id="ARBA00037071"/>
    </source>
</evidence>
<comment type="function">
    <text evidence="8">Also involved in hydrogenase metallocenter assembly, probably by participating in the nickel insertion step. This function in hydrogenase biosynthesis requires chaperone activity and the presence of the metal-binding domain, but not PPIase activity.</text>
</comment>
<evidence type="ECO:0000259" key="11">
    <source>
        <dbReference type="PROSITE" id="PS50059"/>
    </source>
</evidence>
<dbReference type="Proteomes" id="UP000019812">
    <property type="component" value="Unassembled WGS sequence"/>
</dbReference>
<keyword evidence="7 9" id="KW-0413">Isomerase</keyword>
<name>A0A084Y0E6_9PROT</name>
<feature type="domain" description="PPIase FKBP-type" evidence="11">
    <location>
        <begin position="8"/>
        <end position="86"/>
    </location>
</feature>
<comment type="caution">
    <text evidence="12">The sequence shown here is derived from an EMBL/GenBank/DDBJ whole genome shotgun (WGS) entry which is preliminary data.</text>
</comment>
<evidence type="ECO:0000256" key="4">
    <source>
        <dbReference type="ARBA" id="ARBA00022490"/>
    </source>
</evidence>
<evidence type="ECO:0000313" key="13">
    <source>
        <dbReference type="Proteomes" id="UP000019812"/>
    </source>
</evidence>